<gene>
    <name evidence="1" type="ORF">M9H77_16053</name>
</gene>
<sequence>MAESPTHSSPTSSLSSITPQIPIEIIPDEEMAFVEAAMAAATRSITSSIQFPRNIRSVDSITLLSKRRLSSCSQRESESVSDIEDLGGTAASSKKKKNTITESFLNRFRRKRALGVTDLTGTEWCEKQMEFKLNFGSQVASKAMKAGIARHAALEDEVSKKVKVHVTSYQDLWALKFMNFIIGSNQLLFDGLARELPLVCFVKGVWMVGVIDEIRMVEMDKARYPILVDTKTRVQAKLPAEPQRRNGRLQLMCYKLIWDNLVAGKFPVEQFYTFFSLNRYQFLSADIREHAAKSGIPVGTIDDLVIYFLRTCSTLPPAQNQLLLRYELQEDQSLIGEDQFDYDDDWLHCKLNSTLEFWRGEREPSCTPLEEQWKCNFCKFSSVCPANADVDCCSTVAREGSAPTATQLGEIGLCFLNLTHLLLKKDHYQFYHLPHSSALLSFRIELEESNRTGELQFLRLQRFDLCSSSFLFKLQFFTSPFRLDENSNHLQRIRRNKIIRCYSLCIESSVNCISCSKFVPHLGFSSIRSTVSQISNPWSSASTQIPFSAKEPYLGFPGRPMSVSFFSSNAFRRLRGPPSRSLRRRMSRRAKAAAKPVLNEVQFQRAISQLPPRFAPEELYNVISSQEDPLVCFELFNWASRQHRFRHDVSTYHITIKKLGAAKMYEEMDHVVNRVLAIPSIGSEVLFNSMIYYFTEARKLTRAVNIYKHMKNSRKLDSRPSIRTYNLLFAALLSRGKNSYINHMYMETIRTLFKQMVDDGIEPDIFSLNSMIKGYVLSLHVNDALRIFHQMDVVYNCVPNSFSYDYLLHGLCAQGRTKNARELCDEMKAKGFIPSSKSYNSIVNALALGGEVDAAVKYLWEMFENRMAADFITFRTVLEEICREKSVKDAAILLEEFHEKKLINLSTYGHLLHEIEGSSGNYDFRN</sequence>
<name>A0ACC0B0I5_CATRO</name>
<dbReference type="Proteomes" id="UP001060085">
    <property type="component" value="Linkage Group LG04"/>
</dbReference>
<organism evidence="1 2">
    <name type="scientific">Catharanthus roseus</name>
    <name type="common">Madagascar periwinkle</name>
    <name type="synonym">Vinca rosea</name>
    <dbReference type="NCBI Taxonomy" id="4058"/>
    <lineage>
        <taxon>Eukaryota</taxon>
        <taxon>Viridiplantae</taxon>
        <taxon>Streptophyta</taxon>
        <taxon>Embryophyta</taxon>
        <taxon>Tracheophyta</taxon>
        <taxon>Spermatophyta</taxon>
        <taxon>Magnoliopsida</taxon>
        <taxon>eudicotyledons</taxon>
        <taxon>Gunneridae</taxon>
        <taxon>Pentapetalae</taxon>
        <taxon>asterids</taxon>
        <taxon>lamiids</taxon>
        <taxon>Gentianales</taxon>
        <taxon>Apocynaceae</taxon>
        <taxon>Rauvolfioideae</taxon>
        <taxon>Vinceae</taxon>
        <taxon>Catharanthinae</taxon>
        <taxon>Catharanthus</taxon>
    </lineage>
</organism>
<protein>
    <submittedName>
        <fullName evidence="1">Uncharacterized protein</fullName>
    </submittedName>
</protein>
<evidence type="ECO:0000313" key="1">
    <source>
        <dbReference type="EMBL" id="KAI5666200.1"/>
    </source>
</evidence>
<comment type="caution">
    <text evidence="1">The sequence shown here is derived from an EMBL/GenBank/DDBJ whole genome shotgun (WGS) entry which is preliminary data.</text>
</comment>
<reference evidence="2" key="1">
    <citation type="journal article" date="2023" name="Nat. Plants">
        <title>Single-cell RNA sequencing provides a high-resolution roadmap for understanding the multicellular compartmentation of specialized metabolism.</title>
        <authorList>
            <person name="Sun S."/>
            <person name="Shen X."/>
            <person name="Li Y."/>
            <person name="Li Y."/>
            <person name="Wang S."/>
            <person name="Li R."/>
            <person name="Zhang H."/>
            <person name="Shen G."/>
            <person name="Guo B."/>
            <person name="Wei J."/>
            <person name="Xu J."/>
            <person name="St-Pierre B."/>
            <person name="Chen S."/>
            <person name="Sun C."/>
        </authorList>
    </citation>
    <scope>NUCLEOTIDE SEQUENCE [LARGE SCALE GENOMIC DNA]</scope>
</reference>
<accession>A0ACC0B0I5</accession>
<dbReference type="EMBL" id="CM044704">
    <property type="protein sequence ID" value="KAI5666200.1"/>
    <property type="molecule type" value="Genomic_DNA"/>
</dbReference>
<evidence type="ECO:0000313" key="2">
    <source>
        <dbReference type="Proteomes" id="UP001060085"/>
    </source>
</evidence>
<keyword evidence="2" id="KW-1185">Reference proteome</keyword>
<proteinExistence type="predicted"/>